<dbReference type="RefSeq" id="WP_191139559.1">
    <property type="nucleotide sequence ID" value="NZ_JACXAG020000003.1"/>
</dbReference>
<dbReference type="EMBL" id="JACXAH010000008">
    <property type="protein sequence ID" value="MBD1372136.1"/>
    <property type="molecule type" value="Genomic_DNA"/>
</dbReference>
<comment type="caution">
    <text evidence="1">The sequence shown here is derived from an EMBL/GenBank/DDBJ whole genome shotgun (WGS) entry which is preliminary data.</text>
</comment>
<gene>
    <name evidence="1" type="ORF">IC620_07145</name>
</gene>
<dbReference type="PROSITE" id="PS51257">
    <property type="entry name" value="PROKAR_LIPOPROTEIN"/>
    <property type="match status" value="1"/>
</dbReference>
<dbReference type="Proteomes" id="UP000661691">
    <property type="component" value="Unassembled WGS sequence"/>
</dbReference>
<protein>
    <recommendedName>
        <fullName evidence="3">Lipoprotein</fullName>
    </recommendedName>
</protein>
<evidence type="ECO:0008006" key="3">
    <source>
        <dbReference type="Google" id="ProtNLM"/>
    </source>
</evidence>
<evidence type="ECO:0000313" key="2">
    <source>
        <dbReference type="Proteomes" id="UP000661691"/>
    </source>
</evidence>
<dbReference type="AlphaFoldDB" id="A0A926RX30"/>
<keyword evidence="2" id="KW-1185">Reference proteome</keyword>
<accession>A0A926RX30</accession>
<sequence length="86" mass="9583">MKKYIMTILVLGQLFLSACSDGLNEITDNAFFIFVPAEQLGQDFKKHGHNCITVCLDDAKIFWKKGKDGSILISEKDGYDAMMTCG</sequence>
<proteinExistence type="predicted"/>
<name>A0A926RX30_9BACL</name>
<evidence type="ECO:0000313" key="1">
    <source>
        <dbReference type="EMBL" id="MBD1372136.1"/>
    </source>
</evidence>
<organism evidence="1 2">
    <name type="scientific">Polycladospora coralii</name>
    <dbReference type="NCBI Taxonomy" id="2771432"/>
    <lineage>
        <taxon>Bacteria</taxon>
        <taxon>Bacillati</taxon>
        <taxon>Bacillota</taxon>
        <taxon>Bacilli</taxon>
        <taxon>Bacillales</taxon>
        <taxon>Thermoactinomycetaceae</taxon>
        <taxon>Polycladospora</taxon>
    </lineage>
</organism>
<reference evidence="1" key="1">
    <citation type="submission" date="2020-09" db="EMBL/GenBank/DDBJ databases">
        <title>A novel bacterium of genus Hazenella, isolated from South China Sea.</title>
        <authorList>
            <person name="Huang H."/>
            <person name="Mo K."/>
            <person name="Hu Y."/>
        </authorList>
    </citation>
    <scope>NUCLEOTIDE SEQUENCE</scope>
    <source>
        <strain evidence="1">IB182357</strain>
    </source>
</reference>